<dbReference type="AlphaFoldDB" id="A0A7W6K9K0"/>
<dbReference type="EMBL" id="BMHZ01000002">
    <property type="protein sequence ID" value="GGH02887.1"/>
    <property type="molecule type" value="Genomic_DNA"/>
</dbReference>
<dbReference type="RefSeq" id="WP_183759889.1">
    <property type="nucleotide sequence ID" value="NZ_BMHZ01000002.1"/>
</dbReference>
<reference evidence="2 3" key="3">
    <citation type="submission" date="2020-08" db="EMBL/GenBank/DDBJ databases">
        <title>Genomic Encyclopedia of Type Strains, Phase IV (KMG-IV): sequencing the most valuable type-strain genomes for metagenomic binning, comparative biology and taxonomic classification.</title>
        <authorList>
            <person name="Goeker M."/>
        </authorList>
    </citation>
    <scope>NUCLEOTIDE SEQUENCE [LARGE SCALE GENOMIC DNA]</scope>
    <source>
        <strain evidence="2 3">DSM 100774</strain>
    </source>
</reference>
<sequence length="145" mass="17476">MTKYIMTSEKFTGTVTFGYDDEFGLLEAYDVQAEMSEAQRKFMLQYMPFHKNEIKGFITRIKGNMEEVLADTSFDAFWEAYDHKVNRKRTLPLYNKLDPDEKLLAIIRVKHYKKYCSRMTRKTVDPERYLKDRYFETDWRSMATK</sequence>
<organism evidence="2 3">
    <name type="scientific">Pedobacter zeae</name>
    <dbReference type="NCBI Taxonomy" id="1737356"/>
    <lineage>
        <taxon>Bacteria</taxon>
        <taxon>Pseudomonadati</taxon>
        <taxon>Bacteroidota</taxon>
        <taxon>Sphingobacteriia</taxon>
        <taxon>Sphingobacteriales</taxon>
        <taxon>Sphingobacteriaceae</taxon>
        <taxon>Pedobacter</taxon>
    </lineage>
</organism>
<evidence type="ECO:0000313" key="3">
    <source>
        <dbReference type="Proteomes" id="UP000532273"/>
    </source>
</evidence>
<reference evidence="1" key="1">
    <citation type="journal article" date="2014" name="Int. J. Syst. Evol. Microbiol.">
        <title>Complete genome of a new Firmicutes species belonging to the dominant human colonic microbiota ('Ruminococcus bicirculans') reveals two chromosomes and a selective capacity to utilize plant glucans.</title>
        <authorList>
            <consortium name="NISC Comparative Sequencing Program"/>
            <person name="Wegmann U."/>
            <person name="Louis P."/>
            <person name="Goesmann A."/>
            <person name="Henrissat B."/>
            <person name="Duncan S.H."/>
            <person name="Flint H.J."/>
        </authorList>
    </citation>
    <scope>NUCLEOTIDE SEQUENCE</scope>
    <source>
        <strain evidence="1">CGMCC 1.15287</strain>
    </source>
</reference>
<gene>
    <name evidence="1" type="ORF">GCM10007422_17600</name>
    <name evidence="2" type="ORF">GGQ60_000600</name>
</gene>
<comment type="caution">
    <text evidence="2">The sequence shown here is derived from an EMBL/GenBank/DDBJ whole genome shotgun (WGS) entry which is preliminary data.</text>
</comment>
<evidence type="ECO:0000313" key="1">
    <source>
        <dbReference type="EMBL" id="GGH02887.1"/>
    </source>
</evidence>
<name>A0A7W6K9K0_9SPHI</name>
<evidence type="ECO:0000313" key="4">
    <source>
        <dbReference type="Proteomes" id="UP000642938"/>
    </source>
</evidence>
<dbReference type="Proteomes" id="UP000532273">
    <property type="component" value="Unassembled WGS sequence"/>
</dbReference>
<dbReference type="EMBL" id="JACIEF010000001">
    <property type="protein sequence ID" value="MBB4106640.1"/>
    <property type="molecule type" value="Genomic_DNA"/>
</dbReference>
<reference evidence="1" key="4">
    <citation type="submission" date="2024-05" db="EMBL/GenBank/DDBJ databases">
        <authorList>
            <person name="Sun Q."/>
            <person name="Zhou Y."/>
        </authorList>
    </citation>
    <scope>NUCLEOTIDE SEQUENCE</scope>
    <source>
        <strain evidence="1">CGMCC 1.15287</strain>
    </source>
</reference>
<reference evidence="4" key="2">
    <citation type="journal article" date="2019" name="Int. J. Syst. Evol. Microbiol.">
        <title>The Global Catalogue of Microorganisms (GCM) 10K type strain sequencing project: providing services to taxonomists for standard genome sequencing and annotation.</title>
        <authorList>
            <consortium name="The Broad Institute Genomics Platform"/>
            <consortium name="The Broad Institute Genome Sequencing Center for Infectious Disease"/>
            <person name="Wu L."/>
            <person name="Ma J."/>
        </authorList>
    </citation>
    <scope>NUCLEOTIDE SEQUENCE [LARGE SCALE GENOMIC DNA]</scope>
    <source>
        <strain evidence="4">CGMCC 1.15287</strain>
    </source>
</reference>
<proteinExistence type="predicted"/>
<evidence type="ECO:0000313" key="2">
    <source>
        <dbReference type="EMBL" id="MBB4106640.1"/>
    </source>
</evidence>
<accession>A0A7W6K9K0</accession>
<keyword evidence="4" id="KW-1185">Reference proteome</keyword>
<protein>
    <submittedName>
        <fullName evidence="2">Uncharacterized protein</fullName>
    </submittedName>
</protein>
<dbReference type="Proteomes" id="UP000642938">
    <property type="component" value="Unassembled WGS sequence"/>
</dbReference>